<sequence length="353" mass="41996">MKVMDWSAHEERYQVELEYSVLWEAALGVAVVTRPDIHHTLSYSATYWRQVEEKLPAPLKRELEVVQRHQTWKGLLFLLHQGRFTQLDEWLTFLNRLTEKDLRFRLLPYLGEEREPARYEAARGDRKSADRLVEHCEDHPFFPAYIRYVTREHGERLKCHLMEVLAGWYRHIVEPEEERIREVLARDVHVREEMRKRLTPEAFVHWVTDGVQVIPAPGVRRVLLIPQIVYRPWRIQADDRDTRIVYYPVDDESLDERRDPDRPRSLWIQVHKALADEKRLRTLRAVRRGVDTLPALSKELRLPKTTMHHHLTLLRSARLLTVDGNRYAIHPHTWAVCQEELEQYLGMGPSDVS</sequence>
<dbReference type="Proteomes" id="UP001185012">
    <property type="component" value="Unassembled WGS sequence"/>
</dbReference>
<proteinExistence type="predicted"/>
<accession>A0ABU1IQE1</accession>
<gene>
    <name evidence="3" type="ORF">JOE21_002145</name>
</gene>
<evidence type="ECO:0000259" key="2">
    <source>
        <dbReference type="SMART" id="SM00418"/>
    </source>
</evidence>
<dbReference type="EMBL" id="JAVDQG010000004">
    <property type="protein sequence ID" value="MDR6226139.1"/>
    <property type="molecule type" value="Genomic_DNA"/>
</dbReference>
<dbReference type="Gene3D" id="1.10.10.10">
    <property type="entry name" value="Winged helix-like DNA-binding domain superfamily/Winged helix DNA-binding domain"/>
    <property type="match status" value="1"/>
</dbReference>
<dbReference type="InterPro" id="IPR011991">
    <property type="entry name" value="ArsR-like_HTH"/>
</dbReference>
<reference evidence="3 4" key="1">
    <citation type="submission" date="2023-07" db="EMBL/GenBank/DDBJ databases">
        <title>Genomic Encyclopedia of Type Strains, Phase IV (KMG-IV): sequencing the most valuable type-strain genomes for metagenomic binning, comparative biology and taxonomic classification.</title>
        <authorList>
            <person name="Goeker M."/>
        </authorList>
    </citation>
    <scope>NUCLEOTIDE SEQUENCE [LARGE SCALE GENOMIC DNA]</scope>
    <source>
        <strain evidence="3 4">DSM 45903</strain>
    </source>
</reference>
<evidence type="ECO:0000256" key="1">
    <source>
        <dbReference type="ARBA" id="ARBA00023125"/>
    </source>
</evidence>
<dbReference type="RefSeq" id="WP_309865648.1">
    <property type="nucleotide sequence ID" value="NZ_JAVDQG010000004.1"/>
</dbReference>
<feature type="domain" description="HTH arsR-type" evidence="2">
    <location>
        <begin position="269"/>
        <end position="342"/>
    </location>
</feature>
<evidence type="ECO:0000313" key="4">
    <source>
        <dbReference type="Proteomes" id="UP001185012"/>
    </source>
</evidence>
<evidence type="ECO:0000313" key="3">
    <source>
        <dbReference type="EMBL" id="MDR6226139.1"/>
    </source>
</evidence>
<comment type="caution">
    <text evidence="3">The sequence shown here is derived from an EMBL/GenBank/DDBJ whole genome shotgun (WGS) entry which is preliminary data.</text>
</comment>
<name>A0ABU1IQE1_9BACL</name>
<dbReference type="InterPro" id="IPR036390">
    <property type="entry name" value="WH_DNA-bd_sf"/>
</dbReference>
<protein>
    <recommendedName>
        <fullName evidence="2">HTH arsR-type domain-containing protein</fullName>
    </recommendedName>
</protein>
<keyword evidence="4" id="KW-1185">Reference proteome</keyword>
<dbReference type="SMART" id="SM00418">
    <property type="entry name" value="HTH_ARSR"/>
    <property type="match status" value="1"/>
</dbReference>
<dbReference type="InterPro" id="IPR001845">
    <property type="entry name" value="HTH_ArsR_DNA-bd_dom"/>
</dbReference>
<dbReference type="CDD" id="cd00090">
    <property type="entry name" value="HTH_ARSR"/>
    <property type="match status" value="1"/>
</dbReference>
<organism evidence="3 4">
    <name type="scientific">Desmospora profundinema</name>
    <dbReference type="NCBI Taxonomy" id="1571184"/>
    <lineage>
        <taxon>Bacteria</taxon>
        <taxon>Bacillati</taxon>
        <taxon>Bacillota</taxon>
        <taxon>Bacilli</taxon>
        <taxon>Bacillales</taxon>
        <taxon>Thermoactinomycetaceae</taxon>
        <taxon>Desmospora</taxon>
    </lineage>
</organism>
<dbReference type="InterPro" id="IPR036388">
    <property type="entry name" value="WH-like_DNA-bd_sf"/>
</dbReference>
<dbReference type="SUPFAM" id="SSF46785">
    <property type="entry name" value="Winged helix' DNA-binding domain"/>
    <property type="match status" value="1"/>
</dbReference>
<keyword evidence="1" id="KW-0238">DNA-binding</keyword>